<dbReference type="InterPro" id="IPR013833">
    <property type="entry name" value="Cyt_c_oxidase_su3_a-hlx"/>
</dbReference>
<feature type="transmembrane region" description="Helical" evidence="7">
    <location>
        <begin position="82"/>
        <end position="100"/>
    </location>
</feature>
<evidence type="ECO:0000256" key="2">
    <source>
        <dbReference type="ARBA" id="ARBA00010581"/>
    </source>
</evidence>
<dbReference type="PROSITE" id="PS50253">
    <property type="entry name" value="COX3"/>
    <property type="match status" value="1"/>
</dbReference>
<dbReference type="SUPFAM" id="SSF81452">
    <property type="entry name" value="Cytochrome c oxidase subunit III-like"/>
    <property type="match status" value="2"/>
</dbReference>
<dbReference type="GO" id="GO:0016491">
    <property type="term" value="F:oxidoreductase activity"/>
    <property type="evidence" value="ECO:0007669"/>
    <property type="project" value="UniProtKB-KW"/>
</dbReference>
<evidence type="ECO:0000256" key="1">
    <source>
        <dbReference type="ARBA" id="ARBA00004141"/>
    </source>
</evidence>
<evidence type="ECO:0000313" key="9">
    <source>
        <dbReference type="EMBL" id="QDT30299.1"/>
    </source>
</evidence>
<accession>A0A517QF78</accession>
<dbReference type="InterPro" id="IPR000298">
    <property type="entry name" value="Cyt_c_oxidase-like_su3"/>
</dbReference>
<evidence type="ECO:0000256" key="5">
    <source>
        <dbReference type="ARBA" id="ARBA00023136"/>
    </source>
</evidence>
<organism evidence="9 10">
    <name type="scientific">Gimesia panareensis</name>
    <dbReference type="NCBI Taxonomy" id="2527978"/>
    <lineage>
        <taxon>Bacteria</taxon>
        <taxon>Pseudomonadati</taxon>
        <taxon>Planctomycetota</taxon>
        <taxon>Planctomycetia</taxon>
        <taxon>Planctomycetales</taxon>
        <taxon>Planctomycetaceae</taxon>
        <taxon>Gimesia</taxon>
    </lineage>
</organism>
<feature type="transmembrane region" description="Helical" evidence="7">
    <location>
        <begin position="347"/>
        <end position="366"/>
    </location>
</feature>
<reference evidence="9 10" key="1">
    <citation type="submission" date="2019-03" db="EMBL/GenBank/DDBJ databases">
        <title>Deep-cultivation of Planctomycetes and their phenomic and genomic characterization uncovers novel biology.</title>
        <authorList>
            <person name="Wiegand S."/>
            <person name="Jogler M."/>
            <person name="Boedeker C."/>
            <person name="Pinto D."/>
            <person name="Vollmers J."/>
            <person name="Rivas-Marin E."/>
            <person name="Kohn T."/>
            <person name="Peeters S.H."/>
            <person name="Heuer A."/>
            <person name="Rast P."/>
            <person name="Oberbeckmann S."/>
            <person name="Bunk B."/>
            <person name="Jeske O."/>
            <person name="Meyerdierks A."/>
            <person name="Storesund J.E."/>
            <person name="Kallscheuer N."/>
            <person name="Luecker S."/>
            <person name="Lage O.M."/>
            <person name="Pohl T."/>
            <person name="Merkel B.J."/>
            <person name="Hornburger P."/>
            <person name="Mueller R.-W."/>
            <person name="Bruemmer F."/>
            <person name="Labrenz M."/>
            <person name="Spormann A.M."/>
            <person name="Op den Camp H."/>
            <person name="Overmann J."/>
            <person name="Amann R."/>
            <person name="Jetten M.S.M."/>
            <person name="Mascher T."/>
            <person name="Medema M.H."/>
            <person name="Devos D.P."/>
            <person name="Kaster A.-K."/>
            <person name="Ovreas L."/>
            <person name="Rohde M."/>
            <person name="Galperin M.Y."/>
            <person name="Jogler C."/>
        </authorList>
    </citation>
    <scope>NUCLEOTIDE SEQUENCE [LARGE SCALE GENOMIC DNA]</scope>
    <source>
        <strain evidence="9 10">Enr10</strain>
    </source>
</reference>
<proteinExistence type="inferred from homology"/>
<dbReference type="AlphaFoldDB" id="A0A517QF78"/>
<dbReference type="RefSeq" id="WP_232093156.1">
    <property type="nucleotide sequence ID" value="NZ_CP037421.1"/>
</dbReference>
<dbReference type="EMBL" id="CP037421">
    <property type="protein sequence ID" value="QDT30299.1"/>
    <property type="molecule type" value="Genomic_DNA"/>
</dbReference>
<keyword evidence="3 7" id="KW-0812">Transmembrane</keyword>
<evidence type="ECO:0000256" key="7">
    <source>
        <dbReference type="SAM" id="Phobius"/>
    </source>
</evidence>
<keyword evidence="10" id="KW-1185">Reference proteome</keyword>
<keyword evidence="5 7" id="KW-0472">Membrane</keyword>
<dbReference type="GO" id="GO:0019646">
    <property type="term" value="P:aerobic electron transport chain"/>
    <property type="evidence" value="ECO:0007669"/>
    <property type="project" value="InterPro"/>
</dbReference>
<feature type="transmembrane region" description="Helical" evidence="7">
    <location>
        <begin position="41"/>
        <end position="62"/>
    </location>
</feature>
<comment type="similarity">
    <text evidence="2">Belongs to the cytochrome c oxidase subunit 3 family.</text>
</comment>
<keyword evidence="4 7" id="KW-1133">Transmembrane helix</keyword>
<name>A0A517QF78_9PLAN</name>
<evidence type="ECO:0000313" key="10">
    <source>
        <dbReference type="Proteomes" id="UP000315647"/>
    </source>
</evidence>
<dbReference type="GO" id="GO:0016020">
    <property type="term" value="C:membrane"/>
    <property type="evidence" value="ECO:0007669"/>
    <property type="project" value="UniProtKB-SubCell"/>
</dbReference>
<keyword evidence="9" id="KW-0560">Oxidoreductase</keyword>
<evidence type="ECO:0000259" key="8">
    <source>
        <dbReference type="PROSITE" id="PS50253"/>
    </source>
</evidence>
<dbReference type="PANTHER" id="PTHR11403">
    <property type="entry name" value="CYTOCHROME C OXIDASE SUBUNIT III"/>
    <property type="match status" value="1"/>
</dbReference>
<feature type="region of interest" description="Disordered" evidence="6">
    <location>
        <begin position="1"/>
        <end position="20"/>
    </location>
</feature>
<dbReference type="PANTHER" id="PTHR11403:SF6">
    <property type="entry name" value="NITRIC OXIDE REDUCTASE SUBUNIT E"/>
    <property type="match status" value="1"/>
</dbReference>
<feature type="transmembrane region" description="Helical" evidence="7">
    <location>
        <begin position="300"/>
        <end position="327"/>
    </location>
</feature>
<dbReference type="Gene3D" id="1.20.120.80">
    <property type="entry name" value="Cytochrome c oxidase, subunit III, four-helix bundle"/>
    <property type="match status" value="2"/>
</dbReference>
<dbReference type="InterPro" id="IPR024791">
    <property type="entry name" value="Cyt_c/ubiquinol_Oxase_su3"/>
</dbReference>
<feature type="compositionally biased region" description="Basic and acidic residues" evidence="6">
    <location>
        <begin position="9"/>
        <end position="20"/>
    </location>
</feature>
<feature type="transmembrane region" description="Helical" evidence="7">
    <location>
        <begin position="112"/>
        <end position="130"/>
    </location>
</feature>
<gene>
    <name evidence="9" type="primary">ctaE_2</name>
    <name evidence="9" type="ORF">Enr10x_56640</name>
</gene>
<dbReference type="InterPro" id="IPR035973">
    <property type="entry name" value="Cyt_c_oxidase_su3-like_sf"/>
</dbReference>
<evidence type="ECO:0000256" key="6">
    <source>
        <dbReference type="SAM" id="MobiDB-lite"/>
    </source>
</evidence>
<protein>
    <submittedName>
        <fullName evidence="9">Cytochrome c oxidase subunit 3</fullName>
        <ecNumber evidence="9">1.9.3.1</ecNumber>
    </submittedName>
</protein>
<evidence type="ECO:0000256" key="3">
    <source>
        <dbReference type="ARBA" id="ARBA00022692"/>
    </source>
</evidence>
<dbReference type="GO" id="GO:0004129">
    <property type="term" value="F:cytochrome-c oxidase activity"/>
    <property type="evidence" value="ECO:0007669"/>
    <property type="project" value="InterPro"/>
</dbReference>
<sequence length="367" mass="40627">MNTAATTTTDEHTDAHDHEHHDPRLAHHFDSHQQQFDTGKLGIWLFLVTEVLFFSGLFGFYAVYRSLHPEVFLYASQFLDTMLGAANTIVLLFSSLTMAWGVRCAQLGQTRGLLTCLLITLGCAAIFLGVKSYEYTEKAHHGLLWAGKYVSPEHHGEQHVEPESAPGAAAAAALETELEHAEKEEAKAEESHHEGDSLFEKTKATLSYMTQVLWAVIILSGIALGALIKKPEMRTTATIAGCFLVAALGMQLGAYASIGYHTFGHAAEPTHEEIRMAETVPIEYAEQTEKIPEPALAGTFFSVYFCMTGLHAIHIIGGMIAISWLIVRTVNGAFTTYYFGAVDFVGLYWHLVDLIWIYLFPLLYLIN</sequence>
<dbReference type="EC" id="1.9.3.1" evidence="9"/>
<feature type="transmembrane region" description="Helical" evidence="7">
    <location>
        <begin position="208"/>
        <end position="228"/>
    </location>
</feature>
<evidence type="ECO:0000256" key="4">
    <source>
        <dbReference type="ARBA" id="ARBA00022989"/>
    </source>
</evidence>
<comment type="subcellular location">
    <subcellularLocation>
        <location evidence="1">Membrane</location>
        <topology evidence="1">Multi-pass membrane protein</topology>
    </subcellularLocation>
</comment>
<dbReference type="Proteomes" id="UP000315647">
    <property type="component" value="Chromosome"/>
</dbReference>
<dbReference type="Pfam" id="PF00510">
    <property type="entry name" value="COX3"/>
    <property type="match status" value="2"/>
</dbReference>
<feature type="domain" description="Heme-copper oxidase subunit III family profile" evidence="8">
    <location>
        <begin position="40"/>
        <end position="367"/>
    </location>
</feature>